<dbReference type="RefSeq" id="WP_096279689.1">
    <property type="nucleotide sequence ID" value="NZ_CBCSBM010000008.1"/>
</dbReference>
<evidence type="ECO:0000256" key="1">
    <source>
        <dbReference type="SAM" id="MobiDB-lite"/>
    </source>
</evidence>
<dbReference type="Proteomes" id="UP001645039">
    <property type="component" value="Unassembled WGS sequence"/>
</dbReference>
<feature type="chain" id="PRO_5046934951" description="DUF680 domain-containing protein" evidence="2">
    <location>
        <begin position="22"/>
        <end position="92"/>
    </location>
</feature>
<proteinExistence type="predicted"/>
<feature type="signal peptide" evidence="2">
    <location>
        <begin position="1"/>
        <end position="21"/>
    </location>
</feature>
<reference evidence="3 4" key="1">
    <citation type="submission" date="2020-07" db="EMBL/GenBank/DDBJ databases">
        <title>Halophilic bacteria isolated from french cheeses.</title>
        <authorList>
            <person name="Kothe C.I."/>
            <person name="Farah-Kraiem B."/>
            <person name="Renault P."/>
            <person name="Dridi B."/>
        </authorList>
    </citation>
    <scope>NUCLEOTIDE SEQUENCE [LARGE SCALE GENOMIC DNA]</scope>
    <source>
        <strain evidence="3 4">FME1</strain>
    </source>
</reference>
<keyword evidence="2" id="KW-0732">Signal</keyword>
<evidence type="ECO:0000313" key="4">
    <source>
        <dbReference type="Proteomes" id="UP001645039"/>
    </source>
</evidence>
<feature type="region of interest" description="Disordered" evidence="1">
    <location>
        <begin position="57"/>
        <end position="92"/>
    </location>
</feature>
<evidence type="ECO:0008006" key="5">
    <source>
        <dbReference type="Google" id="ProtNLM"/>
    </source>
</evidence>
<name>A0ABR9F628_9GAMM</name>
<gene>
    <name evidence="3" type="ORF">EI168_11195</name>
</gene>
<organism evidence="3 4">
    <name type="scientific">Halomonas casei</name>
    <dbReference type="NCBI Taxonomy" id="2742613"/>
    <lineage>
        <taxon>Bacteria</taxon>
        <taxon>Pseudomonadati</taxon>
        <taxon>Pseudomonadota</taxon>
        <taxon>Gammaproteobacteria</taxon>
        <taxon>Oceanospirillales</taxon>
        <taxon>Halomonadaceae</taxon>
        <taxon>Halomonas</taxon>
    </lineage>
</organism>
<comment type="caution">
    <text evidence="3">The sequence shown here is derived from an EMBL/GenBank/DDBJ whole genome shotgun (WGS) entry which is preliminary data.</text>
</comment>
<dbReference type="EMBL" id="RRZD01000009">
    <property type="protein sequence ID" value="MBE0400670.1"/>
    <property type="molecule type" value="Genomic_DNA"/>
</dbReference>
<evidence type="ECO:0000256" key="2">
    <source>
        <dbReference type="SAM" id="SignalP"/>
    </source>
</evidence>
<evidence type="ECO:0000313" key="3">
    <source>
        <dbReference type="EMBL" id="MBE0400670.1"/>
    </source>
</evidence>
<protein>
    <recommendedName>
        <fullName evidence="5">DUF680 domain-containing protein</fullName>
    </recommendedName>
</protein>
<sequence>MNKFTAAAAIALTLFSGAALAERGSDEFNEVAHATSQVQHQTITERNMTPSDLTAVNGGGAKNAVSHPKSTAQYQGNGGKDIALTELTSRNS</sequence>
<accession>A0ABR9F628</accession>
<keyword evidence="4" id="KW-1185">Reference proteome</keyword>